<evidence type="ECO:0000256" key="4">
    <source>
        <dbReference type="ARBA" id="ARBA00023125"/>
    </source>
</evidence>
<dbReference type="GO" id="GO:0005634">
    <property type="term" value="C:nucleus"/>
    <property type="evidence" value="ECO:0007669"/>
    <property type="project" value="UniProtKB-SubCell"/>
</dbReference>
<dbReference type="CDD" id="cd00086">
    <property type="entry name" value="homeodomain"/>
    <property type="match status" value="1"/>
</dbReference>
<dbReference type="GO" id="GO:0003700">
    <property type="term" value="F:DNA-binding transcription factor activity"/>
    <property type="evidence" value="ECO:0007669"/>
    <property type="project" value="InterPro"/>
</dbReference>
<evidence type="ECO:0000256" key="8">
    <source>
        <dbReference type="ARBA" id="ARBA00024040"/>
    </source>
</evidence>
<evidence type="ECO:0000256" key="11">
    <source>
        <dbReference type="SAM" id="Phobius"/>
    </source>
</evidence>
<dbReference type="GO" id="GO:0099402">
    <property type="term" value="P:plant organ development"/>
    <property type="evidence" value="ECO:0007669"/>
    <property type="project" value="InterPro"/>
</dbReference>
<dbReference type="PANTHER" id="PTHR45940:SF13">
    <property type="entry name" value="WUSCHEL-RELATED HOMEOBOX 1"/>
    <property type="match status" value="1"/>
</dbReference>
<evidence type="ECO:0000256" key="7">
    <source>
        <dbReference type="ARBA" id="ARBA00023242"/>
    </source>
</evidence>
<accession>A0A0S3TET2</accession>
<keyword evidence="6" id="KW-0804">Transcription</keyword>
<dbReference type="InterPro" id="IPR009057">
    <property type="entry name" value="Homeodomain-like_sf"/>
</dbReference>
<keyword evidence="11" id="KW-1133">Transmembrane helix</keyword>
<keyword evidence="2" id="KW-0217">Developmental protein</keyword>
<evidence type="ECO:0000256" key="1">
    <source>
        <dbReference type="ARBA" id="ARBA00004123"/>
    </source>
</evidence>
<dbReference type="EMBL" id="AP015855">
    <property type="protein sequence ID" value="BAU03605.1"/>
    <property type="molecule type" value="Genomic_DNA"/>
</dbReference>
<evidence type="ECO:0000256" key="2">
    <source>
        <dbReference type="ARBA" id="ARBA00022473"/>
    </source>
</evidence>
<dbReference type="PROSITE" id="PS50071">
    <property type="entry name" value="HOMEOBOX_2"/>
    <property type="match status" value="1"/>
</dbReference>
<evidence type="ECO:0000256" key="9">
    <source>
        <dbReference type="PROSITE-ProRule" id="PRU00108"/>
    </source>
</evidence>
<sequence length="182" mass="21745">MDQNLPNLQVQDRKMYKRWSPTKEQVALLKALFVHGIRNPNREQANKISEKLRVYGEVREFSVQHWFQNYGYRYRQKRRKRNTTTISYSPIPLLLDGKKKFIFIIYFFYIFFLFFSCILTFLIFFLDLLRTLPPVPDRVTLDLFPIPHVPDKAEVPPVLQFQEKPLSVELTLQLPSADEYSP</sequence>
<evidence type="ECO:0000313" key="13">
    <source>
        <dbReference type="EMBL" id="BAU03605.1"/>
    </source>
</evidence>
<evidence type="ECO:0000256" key="3">
    <source>
        <dbReference type="ARBA" id="ARBA00023015"/>
    </source>
</evidence>
<comment type="subcellular location">
    <subcellularLocation>
        <location evidence="1 9 10">Nucleus</location>
    </subcellularLocation>
</comment>
<dbReference type="PANTHER" id="PTHR45940">
    <property type="entry name" value="WUSCHEL-RELATED HOMEOBOX 1-RELATED"/>
    <property type="match status" value="1"/>
</dbReference>
<protein>
    <recommendedName>
        <fullName evidence="12">Homeobox domain-containing protein</fullName>
    </recommendedName>
</protein>
<dbReference type="InterPro" id="IPR044555">
    <property type="entry name" value="WUSCHEL-like"/>
</dbReference>
<name>A0A0S3TET2_PHAAN</name>
<dbReference type="Pfam" id="PF00046">
    <property type="entry name" value="Homeodomain"/>
    <property type="match status" value="1"/>
</dbReference>
<keyword evidence="7 9" id="KW-0539">Nucleus</keyword>
<keyword evidence="3" id="KW-0805">Transcription regulation</keyword>
<dbReference type="Gene3D" id="1.10.10.60">
    <property type="entry name" value="Homeodomain-like"/>
    <property type="match status" value="1"/>
</dbReference>
<keyword evidence="5 9" id="KW-0371">Homeobox</keyword>
<keyword evidence="4 9" id="KW-0238">DNA-binding</keyword>
<evidence type="ECO:0000256" key="5">
    <source>
        <dbReference type="ARBA" id="ARBA00023155"/>
    </source>
</evidence>
<dbReference type="AlphaFoldDB" id="A0A0S3TET2"/>
<feature type="domain" description="Homeobox" evidence="12">
    <location>
        <begin position="12"/>
        <end position="77"/>
    </location>
</feature>
<feature type="DNA-binding region" description="Homeobox" evidence="9">
    <location>
        <begin position="14"/>
        <end position="78"/>
    </location>
</feature>
<dbReference type="InterPro" id="IPR001356">
    <property type="entry name" value="HD"/>
</dbReference>
<comment type="similarity">
    <text evidence="8">Belongs to the WUS homeobox family.</text>
</comment>
<dbReference type="GO" id="GO:0003677">
    <property type="term" value="F:DNA binding"/>
    <property type="evidence" value="ECO:0007669"/>
    <property type="project" value="UniProtKB-UniRule"/>
</dbReference>
<organism evidence="13">
    <name type="scientific">Vigna angularis var. angularis</name>
    <dbReference type="NCBI Taxonomy" id="157739"/>
    <lineage>
        <taxon>Eukaryota</taxon>
        <taxon>Viridiplantae</taxon>
        <taxon>Streptophyta</taxon>
        <taxon>Embryophyta</taxon>
        <taxon>Tracheophyta</taxon>
        <taxon>Spermatophyta</taxon>
        <taxon>Magnoliopsida</taxon>
        <taxon>eudicotyledons</taxon>
        <taxon>Gunneridae</taxon>
        <taxon>Pentapetalae</taxon>
        <taxon>rosids</taxon>
        <taxon>fabids</taxon>
        <taxon>Fabales</taxon>
        <taxon>Fabaceae</taxon>
        <taxon>Papilionoideae</taxon>
        <taxon>50 kb inversion clade</taxon>
        <taxon>NPAAA clade</taxon>
        <taxon>indigoferoid/millettioid clade</taxon>
        <taxon>Phaseoleae</taxon>
        <taxon>Vigna</taxon>
    </lineage>
</organism>
<dbReference type="SMART" id="SM00389">
    <property type="entry name" value="HOX"/>
    <property type="match status" value="1"/>
</dbReference>
<gene>
    <name evidence="13" type="primary">Vigan.UMG141500</name>
    <name evidence="13" type="ORF">VIGAN_UM141500</name>
</gene>
<evidence type="ECO:0000256" key="6">
    <source>
        <dbReference type="ARBA" id="ARBA00023163"/>
    </source>
</evidence>
<evidence type="ECO:0000259" key="12">
    <source>
        <dbReference type="PROSITE" id="PS50071"/>
    </source>
</evidence>
<keyword evidence="11" id="KW-0812">Transmembrane</keyword>
<feature type="transmembrane region" description="Helical" evidence="11">
    <location>
        <begin position="101"/>
        <end position="126"/>
    </location>
</feature>
<proteinExistence type="inferred from homology"/>
<reference evidence="13" key="1">
    <citation type="journal article" date="2015" name="Sci. Rep.">
        <title>The power of single molecule real-time sequencing technology in the de novo assembly of a eukaryotic genome.</title>
        <authorList>
            <person name="Sakai H."/>
            <person name="Naito K."/>
            <person name="Ogiso-Tanaka E."/>
            <person name="Takahashi Y."/>
            <person name="Iseki K."/>
            <person name="Muto C."/>
            <person name="Satou K."/>
            <person name="Teruya K."/>
            <person name="Shiroma A."/>
            <person name="Shimoji M."/>
            <person name="Hirano T."/>
            <person name="Itoh T."/>
            <person name="Kaga A."/>
            <person name="Tomooka N."/>
        </authorList>
    </citation>
    <scope>NUCLEOTIDE SEQUENCE</scope>
</reference>
<evidence type="ECO:0000256" key="10">
    <source>
        <dbReference type="RuleBase" id="RU000682"/>
    </source>
</evidence>
<dbReference type="SUPFAM" id="SSF46689">
    <property type="entry name" value="Homeodomain-like"/>
    <property type="match status" value="1"/>
</dbReference>
<keyword evidence="11" id="KW-0472">Membrane</keyword>